<dbReference type="STRING" id="767817.Desgi_2134"/>
<dbReference type="NCBIfam" id="NF045662">
    <property type="entry name" value="DVU0298_fam"/>
    <property type="match status" value="1"/>
</dbReference>
<sequence>MNYSAIKRNVKQALLDGNYRQLINLGEQNPGRVTSALFSFLYSLDGQLRQRAVEGLGLLTDSIAHKNPERARIIMRRIFWELNDESGGSLWVAPEAAGELIYHQPELFRDYVSILASFMDDPILKPGVIRALRRINGAHPDLIKSEVPSINSIIGT</sequence>
<dbReference type="RefSeq" id="WP_006521995.1">
    <property type="nucleotide sequence ID" value="NC_021184.1"/>
</dbReference>
<dbReference type="HOGENOM" id="CLU_094508_0_0_9"/>
<dbReference type="InterPro" id="IPR054701">
    <property type="entry name" value="DVU0298-like"/>
</dbReference>
<proteinExistence type="predicted"/>
<evidence type="ECO:0000313" key="2">
    <source>
        <dbReference type="Proteomes" id="UP000013520"/>
    </source>
</evidence>
<name>R4KIX0_9FIRM</name>
<dbReference type="Proteomes" id="UP000013520">
    <property type="component" value="Chromosome"/>
</dbReference>
<organism evidence="1 2">
    <name type="scientific">Desulfoscipio gibsoniae DSM 7213</name>
    <dbReference type="NCBI Taxonomy" id="767817"/>
    <lineage>
        <taxon>Bacteria</taxon>
        <taxon>Bacillati</taxon>
        <taxon>Bacillota</taxon>
        <taxon>Clostridia</taxon>
        <taxon>Eubacteriales</taxon>
        <taxon>Desulfallaceae</taxon>
        <taxon>Desulfoscipio</taxon>
    </lineage>
</organism>
<gene>
    <name evidence="1" type="ORF">Desgi_2134</name>
</gene>
<dbReference type="OrthoDB" id="5430983at2"/>
<keyword evidence="2" id="KW-1185">Reference proteome</keyword>
<dbReference type="eggNOG" id="COG1413">
    <property type="taxonomic scope" value="Bacteria"/>
</dbReference>
<dbReference type="SUPFAM" id="SSF48371">
    <property type="entry name" value="ARM repeat"/>
    <property type="match status" value="1"/>
</dbReference>
<dbReference type="AlphaFoldDB" id="R4KIX0"/>
<protein>
    <recommendedName>
        <fullName evidence="3">HEAT repeat domain-containing protein</fullName>
    </recommendedName>
</protein>
<dbReference type="KEGG" id="dgi:Desgi_2134"/>
<reference evidence="1 2" key="1">
    <citation type="submission" date="2012-01" db="EMBL/GenBank/DDBJ databases">
        <title>Complete sequence of Desulfotomaculum gibsoniae DSM 7213.</title>
        <authorList>
            <consortium name="US DOE Joint Genome Institute"/>
            <person name="Lucas S."/>
            <person name="Han J."/>
            <person name="Lapidus A."/>
            <person name="Cheng J.-F."/>
            <person name="Goodwin L."/>
            <person name="Pitluck S."/>
            <person name="Peters L."/>
            <person name="Ovchinnikova G."/>
            <person name="Teshima H."/>
            <person name="Detter J.C."/>
            <person name="Han C."/>
            <person name="Tapia R."/>
            <person name="Land M."/>
            <person name="Hauser L."/>
            <person name="Kyrpides N."/>
            <person name="Ivanova N."/>
            <person name="Pagani I."/>
            <person name="Parshina S."/>
            <person name="Plugge C."/>
            <person name="Muyzer G."/>
            <person name="Kuever J."/>
            <person name="Ivanova A."/>
            <person name="Nazina T."/>
            <person name="Klenk H.-P."/>
            <person name="Brambilla E."/>
            <person name="Spring S."/>
            <person name="Stams A.F."/>
            <person name="Woyke T."/>
        </authorList>
    </citation>
    <scope>NUCLEOTIDE SEQUENCE [LARGE SCALE GENOMIC DNA]</scope>
    <source>
        <strain evidence="1 2">DSM 7213</strain>
    </source>
</reference>
<evidence type="ECO:0000313" key="1">
    <source>
        <dbReference type="EMBL" id="AGL01567.1"/>
    </source>
</evidence>
<accession>R4KIX0</accession>
<dbReference type="InterPro" id="IPR016024">
    <property type="entry name" value="ARM-type_fold"/>
</dbReference>
<dbReference type="EMBL" id="CP003273">
    <property type="protein sequence ID" value="AGL01567.1"/>
    <property type="molecule type" value="Genomic_DNA"/>
</dbReference>
<evidence type="ECO:0008006" key="3">
    <source>
        <dbReference type="Google" id="ProtNLM"/>
    </source>
</evidence>